<comment type="caution">
    <text evidence="1">The sequence shown here is derived from an EMBL/GenBank/DDBJ whole genome shotgun (WGS) entry which is preliminary data.</text>
</comment>
<dbReference type="SMART" id="SM01101">
    <property type="entry name" value="CRISPR_assoc"/>
    <property type="match status" value="1"/>
</dbReference>
<dbReference type="AlphaFoldDB" id="A0A6L5Y2S6"/>
<dbReference type="Gene3D" id="3.30.70.1200">
    <property type="entry name" value="Crispr-associated protein, domain 1"/>
    <property type="match status" value="1"/>
</dbReference>
<sequence>MYLSRVEIDILDRRKIKELTHLGAYHNWVEMSFPDEVDQEIRTRKLWRIDRIRDHLYLLIVSENKPNLEALERYGVSGSAKTKDYDKFLDSISEGELYRFRVTLNPVRAVSQGEGKRGRVMPEITAEQQLAFLESRAERLGFKLMPEEYQIVERSWEPFRKKGQRMMRLSKATYEGILKVTDEELFYNTLTKGIGKKKAYGFGLMTVIPL</sequence>
<dbReference type="Gene3D" id="3.30.70.1210">
    <property type="entry name" value="Crispr-associated protein, domain 2"/>
    <property type="match status" value="1"/>
</dbReference>
<dbReference type="Proteomes" id="UP000474676">
    <property type="component" value="Unassembled WGS sequence"/>
</dbReference>
<keyword evidence="2" id="KW-1185">Reference proteome</keyword>
<name>A0A6L5Y2S6_9FIRM</name>
<dbReference type="EMBL" id="VUMZ01000001">
    <property type="protein sequence ID" value="MST51080.1"/>
    <property type="molecule type" value="Genomic_DNA"/>
</dbReference>
<proteinExistence type="predicted"/>
<dbReference type="Pfam" id="PF08798">
    <property type="entry name" value="CRISPR_assoc"/>
    <property type="match status" value="1"/>
</dbReference>
<dbReference type="NCBIfam" id="TIGR01907">
    <property type="entry name" value="casE_Cse3"/>
    <property type="match status" value="1"/>
</dbReference>
<dbReference type="RefSeq" id="WP_154573554.1">
    <property type="nucleotide sequence ID" value="NZ_VUMZ01000001.1"/>
</dbReference>
<protein>
    <submittedName>
        <fullName evidence="1">Type I-E CRISPR-associated protein Cas6/Cse3/CasE</fullName>
    </submittedName>
</protein>
<dbReference type="InterPro" id="IPR010179">
    <property type="entry name" value="CRISPR-assoc_prot_Cse3"/>
</dbReference>
<reference evidence="1 2" key="1">
    <citation type="submission" date="2019-08" db="EMBL/GenBank/DDBJ databases">
        <title>In-depth cultivation of the pig gut microbiome towards novel bacterial diversity and tailored functional studies.</title>
        <authorList>
            <person name="Wylensek D."/>
            <person name="Hitch T.C.A."/>
            <person name="Clavel T."/>
        </authorList>
    </citation>
    <scope>NUCLEOTIDE SEQUENCE [LARGE SCALE GENOMIC DNA]</scope>
    <source>
        <strain evidence="1 2">WCA-MUC-591-APC-3H</strain>
    </source>
</reference>
<accession>A0A6L5Y2S6</accession>
<evidence type="ECO:0000313" key="1">
    <source>
        <dbReference type="EMBL" id="MST51080.1"/>
    </source>
</evidence>
<gene>
    <name evidence="1" type="primary">cas6e</name>
    <name evidence="1" type="ORF">FYJ64_01885</name>
</gene>
<dbReference type="SUPFAM" id="SSF117987">
    <property type="entry name" value="CRISPR-associated protein"/>
    <property type="match status" value="2"/>
</dbReference>
<organism evidence="1 2">
    <name type="scientific">Hornefia butyriciproducens</name>
    <dbReference type="NCBI Taxonomy" id="2652293"/>
    <lineage>
        <taxon>Bacteria</taxon>
        <taxon>Bacillati</taxon>
        <taxon>Bacillota</taxon>
        <taxon>Clostridia</taxon>
        <taxon>Peptostreptococcales</taxon>
        <taxon>Anaerovoracaceae</taxon>
        <taxon>Hornefia</taxon>
    </lineage>
</organism>
<evidence type="ECO:0000313" key="2">
    <source>
        <dbReference type="Proteomes" id="UP000474676"/>
    </source>
</evidence>
<dbReference type="GeneID" id="303114063"/>
<dbReference type="CDD" id="cd09727">
    <property type="entry name" value="Cas6_I-E"/>
    <property type="match status" value="1"/>
</dbReference>